<dbReference type="RefSeq" id="WP_157116723.1">
    <property type="nucleotide sequence ID" value="NZ_JAAXOT010000005.1"/>
</dbReference>
<evidence type="ECO:0000313" key="5">
    <source>
        <dbReference type="Proteomes" id="UP000570678"/>
    </source>
</evidence>
<dbReference type="Proteomes" id="UP000570678">
    <property type="component" value="Unassembled WGS sequence"/>
</dbReference>
<feature type="compositionally biased region" description="Low complexity" evidence="1">
    <location>
        <begin position="192"/>
        <end position="202"/>
    </location>
</feature>
<keyword evidence="2" id="KW-0472">Membrane</keyword>
<feature type="transmembrane region" description="Helical" evidence="2">
    <location>
        <begin position="277"/>
        <end position="298"/>
    </location>
</feature>
<feature type="domain" description="DUF2157" evidence="3">
    <location>
        <begin position="212"/>
        <end position="365"/>
    </location>
</feature>
<evidence type="ECO:0000256" key="1">
    <source>
        <dbReference type="SAM" id="MobiDB-lite"/>
    </source>
</evidence>
<feature type="transmembrane region" description="Helical" evidence="2">
    <location>
        <begin position="247"/>
        <end position="265"/>
    </location>
</feature>
<accession>A0A846YHV7</accession>
<feature type="compositionally biased region" description="Low complexity" evidence="1">
    <location>
        <begin position="84"/>
        <end position="95"/>
    </location>
</feature>
<name>A0A846YHV7_9NOCA</name>
<proteinExistence type="predicted"/>
<keyword evidence="5" id="KW-1185">Reference proteome</keyword>
<evidence type="ECO:0000256" key="2">
    <source>
        <dbReference type="SAM" id="Phobius"/>
    </source>
</evidence>
<organism evidence="4 5">
    <name type="scientific">Nocardia flavorosea</name>
    <dbReference type="NCBI Taxonomy" id="53429"/>
    <lineage>
        <taxon>Bacteria</taxon>
        <taxon>Bacillati</taxon>
        <taxon>Actinomycetota</taxon>
        <taxon>Actinomycetes</taxon>
        <taxon>Mycobacteriales</taxon>
        <taxon>Nocardiaceae</taxon>
        <taxon>Nocardia</taxon>
    </lineage>
</organism>
<protein>
    <submittedName>
        <fullName evidence="4">DUF2157 domain-containing protein</fullName>
    </submittedName>
</protein>
<gene>
    <name evidence="4" type="ORF">HGA15_11245</name>
</gene>
<feature type="transmembrane region" description="Helical" evidence="2">
    <location>
        <begin position="373"/>
        <end position="390"/>
    </location>
</feature>
<feature type="transmembrane region" description="Helical" evidence="2">
    <location>
        <begin position="472"/>
        <end position="490"/>
    </location>
</feature>
<feature type="transmembrane region" description="Helical" evidence="2">
    <location>
        <begin position="424"/>
        <end position="441"/>
    </location>
</feature>
<keyword evidence="2" id="KW-1133">Transmembrane helix</keyword>
<dbReference type="EMBL" id="JAAXOT010000005">
    <property type="protein sequence ID" value="NKY56718.1"/>
    <property type="molecule type" value="Genomic_DNA"/>
</dbReference>
<evidence type="ECO:0000313" key="4">
    <source>
        <dbReference type="EMBL" id="NKY56718.1"/>
    </source>
</evidence>
<dbReference type="Pfam" id="PF09925">
    <property type="entry name" value="DUF2157"/>
    <property type="match status" value="1"/>
</dbReference>
<feature type="transmembrane region" description="Helical" evidence="2">
    <location>
        <begin position="396"/>
        <end position="412"/>
    </location>
</feature>
<keyword evidence="2" id="KW-0812">Transmembrane</keyword>
<feature type="region of interest" description="Disordered" evidence="1">
    <location>
        <begin position="1"/>
        <end position="202"/>
    </location>
</feature>
<feature type="transmembrane region" description="Helical" evidence="2">
    <location>
        <begin position="496"/>
        <end position="518"/>
    </location>
</feature>
<evidence type="ECO:0000259" key="3">
    <source>
        <dbReference type="Pfam" id="PF09925"/>
    </source>
</evidence>
<feature type="transmembrane region" description="Helical" evidence="2">
    <location>
        <begin position="319"/>
        <end position="339"/>
    </location>
</feature>
<dbReference type="InterPro" id="IPR018677">
    <property type="entry name" value="DUF2157"/>
</dbReference>
<sequence>MAEQDSAPEASPQRSRGESRPAVPEVPIADTPGNRGSGEPRTTERSDAEFGTGAHGGTSPPGADHSTSATEPAAGRAGPGSGAGEQAAVSAAEAGTRGESGRIETRGGESPAGAAGGKALAGTGGGELALSGGNEPPGTVASRFGGFRRLVGVRRKNAPTVTGGGTDSGRGRSGTDSDMAPGGSGNDDRPADAGGAASAGPVSAQVPQSLADLVRRGVLDETQLGAVVTALAEPEPRPTPARLLAEIAAYAGAGLLLSGVVLVLAESWDDMAKLGRFVLFVLVAVGVTVAGVATAGGWRALFRAAWRRPAATGHTARTRLAAVFFALAVVSIAAAAGSILDDGNDTTDLTWVYAAVAGLVAAVAGYAALPSLLGLLLCVGFSAAAVSGLLDEVLGVGDLTGPGLLVLGFGWLGVTRFGAVLERWAGYVAGVALAVAGVQTVDMSDRMWPAYALTAVVAVVCFGLYATDRSWVLSLGGAAALTVAAVEAVVDWTGESAGASGAILVVGAVVLGIGSYLLTRSARKSVQR</sequence>
<comment type="caution">
    <text evidence="4">The sequence shown here is derived from an EMBL/GenBank/DDBJ whole genome shotgun (WGS) entry which is preliminary data.</text>
</comment>
<feature type="transmembrane region" description="Helical" evidence="2">
    <location>
        <begin position="351"/>
        <end position="368"/>
    </location>
</feature>
<feature type="transmembrane region" description="Helical" evidence="2">
    <location>
        <begin position="447"/>
        <end position="465"/>
    </location>
</feature>
<reference evidence="4 5" key="1">
    <citation type="submission" date="2020-04" db="EMBL/GenBank/DDBJ databases">
        <title>MicrobeNet Type strains.</title>
        <authorList>
            <person name="Nicholson A.C."/>
        </authorList>
    </citation>
    <scope>NUCLEOTIDE SEQUENCE [LARGE SCALE GENOMIC DNA]</scope>
    <source>
        <strain evidence="4 5">JCM 3332</strain>
    </source>
</reference>
<dbReference type="AlphaFoldDB" id="A0A846YHV7"/>